<dbReference type="CDD" id="cd00067">
    <property type="entry name" value="GAL4"/>
    <property type="match status" value="1"/>
</dbReference>
<dbReference type="GO" id="GO:0000981">
    <property type="term" value="F:DNA-binding transcription factor activity, RNA polymerase II-specific"/>
    <property type="evidence" value="ECO:0007669"/>
    <property type="project" value="InterPro"/>
</dbReference>
<evidence type="ECO:0000256" key="9">
    <source>
        <dbReference type="SAM" id="SignalP"/>
    </source>
</evidence>
<keyword evidence="5 8" id="KW-0472">Membrane</keyword>
<evidence type="ECO:0000256" key="4">
    <source>
        <dbReference type="ARBA" id="ARBA00022989"/>
    </source>
</evidence>
<feature type="region of interest" description="Disordered" evidence="7">
    <location>
        <begin position="455"/>
        <end position="478"/>
    </location>
</feature>
<name>A0A4U0WIF4_9PEZI</name>
<dbReference type="GO" id="GO:0000139">
    <property type="term" value="C:Golgi membrane"/>
    <property type="evidence" value="ECO:0007669"/>
    <property type="project" value="TreeGrafter"/>
</dbReference>
<accession>A0A4U0WIF4</accession>
<feature type="chain" id="PRO_5020854596" description="L-type lectin-like domain-containing protein" evidence="9">
    <location>
        <begin position="24"/>
        <end position="565"/>
    </location>
</feature>
<evidence type="ECO:0000313" key="12">
    <source>
        <dbReference type="Proteomes" id="UP000308768"/>
    </source>
</evidence>
<evidence type="ECO:0000256" key="3">
    <source>
        <dbReference type="ARBA" id="ARBA00022729"/>
    </source>
</evidence>
<dbReference type="SUPFAM" id="SSF49899">
    <property type="entry name" value="Concanavalin A-like lectins/glucanases"/>
    <property type="match status" value="1"/>
</dbReference>
<feature type="region of interest" description="Disordered" evidence="7">
    <location>
        <begin position="505"/>
        <end position="551"/>
    </location>
</feature>
<organism evidence="11 12">
    <name type="scientific">Cryomyces minteri</name>
    <dbReference type="NCBI Taxonomy" id="331657"/>
    <lineage>
        <taxon>Eukaryota</taxon>
        <taxon>Fungi</taxon>
        <taxon>Dikarya</taxon>
        <taxon>Ascomycota</taxon>
        <taxon>Pezizomycotina</taxon>
        <taxon>Dothideomycetes</taxon>
        <taxon>Dothideomycetes incertae sedis</taxon>
        <taxon>Cryomyces</taxon>
    </lineage>
</organism>
<proteinExistence type="predicted"/>
<keyword evidence="4 8" id="KW-1133">Transmembrane helix</keyword>
<feature type="compositionally biased region" description="Basic and acidic residues" evidence="7">
    <location>
        <begin position="507"/>
        <end position="525"/>
    </location>
</feature>
<keyword evidence="2 8" id="KW-0812">Transmembrane</keyword>
<evidence type="ECO:0000256" key="7">
    <source>
        <dbReference type="SAM" id="MobiDB-lite"/>
    </source>
</evidence>
<evidence type="ECO:0000256" key="5">
    <source>
        <dbReference type="ARBA" id="ARBA00023136"/>
    </source>
</evidence>
<dbReference type="PROSITE" id="PS51328">
    <property type="entry name" value="L_LECTIN_LIKE"/>
    <property type="match status" value="1"/>
</dbReference>
<evidence type="ECO:0000256" key="6">
    <source>
        <dbReference type="ARBA" id="ARBA00023242"/>
    </source>
</evidence>
<keyword evidence="3 9" id="KW-0732">Signal</keyword>
<dbReference type="OrthoDB" id="10265193at2759"/>
<evidence type="ECO:0000256" key="2">
    <source>
        <dbReference type="ARBA" id="ARBA00022692"/>
    </source>
</evidence>
<feature type="region of interest" description="Disordered" evidence="7">
    <location>
        <begin position="246"/>
        <end position="271"/>
    </location>
</feature>
<evidence type="ECO:0000313" key="11">
    <source>
        <dbReference type="EMBL" id="TKA62571.1"/>
    </source>
</evidence>
<feature type="signal peptide" evidence="9">
    <location>
        <begin position="1"/>
        <end position="23"/>
    </location>
</feature>
<dbReference type="EMBL" id="NAJN01001538">
    <property type="protein sequence ID" value="TKA62571.1"/>
    <property type="molecule type" value="Genomic_DNA"/>
</dbReference>
<dbReference type="GO" id="GO:0005793">
    <property type="term" value="C:endoplasmic reticulum-Golgi intermediate compartment"/>
    <property type="evidence" value="ECO:0007669"/>
    <property type="project" value="TreeGrafter"/>
</dbReference>
<dbReference type="GO" id="GO:0005537">
    <property type="term" value="F:D-mannose binding"/>
    <property type="evidence" value="ECO:0007669"/>
    <property type="project" value="TreeGrafter"/>
</dbReference>
<feature type="transmembrane region" description="Helical" evidence="8">
    <location>
        <begin position="408"/>
        <end position="429"/>
    </location>
</feature>
<protein>
    <recommendedName>
        <fullName evidence="10">L-type lectin-like domain-containing protein</fullName>
    </recommendedName>
</protein>
<dbReference type="Proteomes" id="UP000308768">
    <property type="component" value="Unassembled WGS sequence"/>
</dbReference>
<comment type="caution">
    <text evidence="11">The sequence shown here is derived from an EMBL/GenBank/DDBJ whole genome shotgun (WGS) entry which is preliminary data.</text>
</comment>
<dbReference type="GO" id="GO:0030134">
    <property type="term" value="C:COPII-coated ER to Golgi transport vesicle"/>
    <property type="evidence" value="ECO:0007669"/>
    <property type="project" value="TreeGrafter"/>
</dbReference>
<evidence type="ECO:0000256" key="8">
    <source>
        <dbReference type="SAM" id="Phobius"/>
    </source>
</evidence>
<dbReference type="InterPro" id="IPR005052">
    <property type="entry name" value="Lectin_leg"/>
</dbReference>
<dbReference type="Pfam" id="PF03388">
    <property type="entry name" value="Lectin_leg-like"/>
    <property type="match status" value="1"/>
</dbReference>
<sequence>MFISPSGVWLLALSALAASTARAQYVIESLSFGHKESISPIHRTVPGWQLSGEGHTPQLLSDRIILTPPHPGSKRGALWSETGVGWSEWSADLDFRASGPERGSGNLQIWFTKDRQAEMGVASVYTVRQFDGLVLVLDQYGGRGGSVRGFLNDGTTSYKDHHNVDSLAFGHCDYAYRNLGRPTNVRIKNGHDNFEVHVDDKPCFSSDKIRLPLGYYFGISAASAEIPDSFEVNKFVVSTSNSIAREEVRKAPPQRPPQTQEQQEKRPSLQKMQELPGITSIPEDAPAESIKSQEEQFADLHNRLQGLNHQVATIYEEFTKLSKAMEDRHRELMSKTVPSVPHDQINQMDSRIQAIERSVEAVRRDIEGRDYKEHLTSLQDALKDTKASLMDSLPQTMSQIVSTSAPKLGKFIFVVIAFQIMLAGSYIVYKRRRANAPKKNLSSPEVQQQLWMNAQMSHYPPPPQPDQQHYNPLQYAGPQAPQLLAPSQQAQQIPDFHQQLQQAVYPKPEHTPAEPSHADHVEQRVDQPLLPTAPSSAGQDGNQKGNRLRKACDSCSIRKVKCDES</sequence>
<keyword evidence="6" id="KW-0539">Nucleus</keyword>
<comment type="subcellular location">
    <subcellularLocation>
        <location evidence="1">Membrane</location>
        <topology evidence="1">Single-pass type I membrane protein</topology>
    </subcellularLocation>
</comment>
<dbReference type="InterPro" id="IPR051136">
    <property type="entry name" value="Intracellular_Lectin-GPT"/>
</dbReference>
<feature type="compositionally biased region" description="Polar residues" evidence="7">
    <location>
        <begin position="533"/>
        <end position="545"/>
    </location>
</feature>
<dbReference type="Gene3D" id="2.60.120.200">
    <property type="match status" value="1"/>
</dbReference>
<feature type="compositionally biased region" description="Low complexity" evidence="7">
    <location>
        <begin position="466"/>
        <end position="478"/>
    </location>
</feature>
<feature type="non-terminal residue" evidence="11">
    <location>
        <position position="565"/>
    </location>
</feature>
<dbReference type="PANTHER" id="PTHR12223">
    <property type="entry name" value="VESICULAR MANNOSE-BINDING LECTIN"/>
    <property type="match status" value="1"/>
</dbReference>
<dbReference type="CDD" id="cd06903">
    <property type="entry name" value="lectin_EMP46_EMP47"/>
    <property type="match status" value="1"/>
</dbReference>
<dbReference type="GO" id="GO:0008270">
    <property type="term" value="F:zinc ion binding"/>
    <property type="evidence" value="ECO:0007669"/>
    <property type="project" value="InterPro"/>
</dbReference>
<evidence type="ECO:0000259" key="10">
    <source>
        <dbReference type="PROSITE" id="PS51328"/>
    </source>
</evidence>
<dbReference type="GO" id="GO:0005789">
    <property type="term" value="C:endoplasmic reticulum membrane"/>
    <property type="evidence" value="ECO:0007669"/>
    <property type="project" value="TreeGrafter"/>
</dbReference>
<dbReference type="PANTHER" id="PTHR12223:SF28">
    <property type="entry name" value="LECTIN, MANNOSE BINDING 1 LIKE"/>
    <property type="match status" value="1"/>
</dbReference>
<dbReference type="InterPro" id="IPR013320">
    <property type="entry name" value="ConA-like_dom_sf"/>
</dbReference>
<feature type="domain" description="L-type lectin-like" evidence="10">
    <location>
        <begin position="29"/>
        <end position="240"/>
    </location>
</feature>
<keyword evidence="12" id="KW-1185">Reference proteome</keyword>
<dbReference type="InterPro" id="IPR001138">
    <property type="entry name" value="Zn2Cys6_DnaBD"/>
</dbReference>
<reference evidence="11 12" key="1">
    <citation type="submission" date="2017-03" db="EMBL/GenBank/DDBJ databases">
        <title>Genomes of endolithic fungi from Antarctica.</title>
        <authorList>
            <person name="Coleine C."/>
            <person name="Masonjones S."/>
            <person name="Stajich J.E."/>
        </authorList>
    </citation>
    <scope>NUCLEOTIDE SEQUENCE [LARGE SCALE GENOMIC DNA]</scope>
    <source>
        <strain evidence="11 12">CCFEE 5187</strain>
    </source>
</reference>
<gene>
    <name evidence="11" type="ORF">B0A49_09913</name>
</gene>
<evidence type="ECO:0000256" key="1">
    <source>
        <dbReference type="ARBA" id="ARBA00004479"/>
    </source>
</evidence>
<dbReference type="STRING" id="331657.A0A4U0WIF4"/>
<dbReference type="InterPro" id="IPR035661">
    <property type="entry name" value="EMP46/EMP47_N"/>
</dbReference>
<dbReference type="AlphaFoldDB" id="A0A4U0WIF4"/>
<dbReference type="GO" id="GO:0006888">
    <property type="term" value="P:endoplasmic reticulum to Golgi vesicle-mediated transport"/>
    <property type="evidence" value="ECO:0007669"/>
    <property type="project" value="TreeGrafter"/>
</dbReference>